<gene>
    <name evidence="1" type="ORF">PACLA_8A037934</name>
</gene>
<sequence length="82" mass="9308">SIRSSTKLPDGTFIDNMKSFQDLVYADNLDLILVTETWLNSNFSSIELLLKGYNIIRNDRIADKRGGGVLIALRENITYKID</sequence>
<protein>
    <submittedName>
        <fullName evidence="1">RNA-directed DNA polymerase from mobile element jockey</fullName>
    </submittedName>
</protein>
<dbReference type="GO" id="GO:0003964">
    <property type="term" value="F:RNA-directed DNA polymerase activity"/>
    <property type="evidence" value="ECO:0007669"/>
    <property type="project" value="UniProtKB-KW"/>
</dbReference>
<evidence type="ECO:0000313" key="2">
    <source>
        <dbReference type="Proteomes" id="UP001152795"/>
    </source>
</evidence>
<dbReference type="SUPFAM" id="SSF56219">
    <property type="entry name" value="DNase I-like"/>
    <property type="match status" value="1"/>
</dbReference>
<evidence type="ECO:0000313" key="1">
    <source>
        <dbReference type="EMBL" id="CAB4041577.1"/>
    </source>
</evidence>
<keyword evidence="1" id="KW-0548">Nucleotidyltransferase</keyword>
<dbReference type="EMBL" id="CACRXK020028541">
    <property type="protein sequence ID" value="CAB4041577.1"/>
    <property type="molecule type" value="Genomic_DNA"/>
</dbReference>
<keyword evidence="1" id="KW-0695">RNA-directed DNA polymerase</keyword>
<comment type="caution">
    <text evidence="1">The sequence shown here is derived from an EMBL/GenBank/DDBJ whole genome shotgun (WGS) entry which is preliminary data.</text>
</comment>
<dbReference type="Gene3D" id="3.60.10.10">
    <property type="entry name" value="Endonuclease/exonuclease/phosphatase"/>
    <property type="match status" value="1"/>
</dbReference>
<accession>A0A6S7KA17</accession>
<reference evidence="1" key="1">
    <citation type="submission" date="2020-04" db="EMBL/GenBank/DDBJ databases">
        <authorList>
            <person name="Alioto T."/>
            <person name="Alioto T."/>
            <person name="Gomez Garrido J."/>
        </authorList>
    </citation>
    <scope>NUCLEOTIDE SEQUENCE</scope>
    <source>
        <strain evidence="1">A484AB</strain>
    </source>
</reference>
<name>A0A6S7KA17_PARCT</name>
<proteinExistence type="predicted"/>
<dbReference type="InterPro" id="IPR036691">
    <property type="entry name" value="Endo/exonu/phosph_ase_sf"/>
</dbReference>
<feature type="non-terminal residue" evidence="1">
    <location>
        <position position="1"/>
    </location>
</feature>
<keyword evidence="1" id="KW-0808">Transferase</keyword>
<keyword evidence="2" id="KW-1185">Reference proteome</keyword>
<organism evidence="1 2">
    <name type="scientific">Paramuricea clavata</name>
    <name type="common">Red gorgonian</name>
    <name type="synonym">Violescent sea-whip</name>
    <dbReference type="NCBI Taxonomy" id="317549"/>
    <lineage>
        <taxon>Eukaryota</taxon>
        <taxon>Metazoa</taxon>
        <taxon>Cnidaria</taxon>
        <taxon>Anthozoa</taxon>
        <taxon>Octocorallia</taxon>
        <taxon>Malacalcyonacea</taxon>
        <taxon>Plexauridae</taxon>
        <taxon>Paramuricea</taxon>
    </lineage>
</organism>
<dbReference type="Proteomes" id="UP001152795">
    <property type="component" value="Unassembled WGS sequence"/>
</dbReference>
<dbReference type="AlphaFoldDB" id="A0A6S7KA17"/>
<dbReference type="OrthoDB" id="10065625at2759"/>